<dbReference type="EMBL" id="CP045032">
    <property type="protein sequence ID" value="QFQ02763.1"/>
    <property type="molecule type" value="Genomic_DNA"/>
</dbReference>
<dbReference type="PROSITE" id="PS51257">
    <property type="entry name" value="PROKAR_LIPOPROTEIN"/>
    <property type="match status" value="1"/>
</dbReference>
<proteinExistence type="predicted"/>
<organism evidence="4 5">
    <name type="scientific">Corynebacterium urogenitale</name>
    <dbReference type="NCBI Taxonomy" id="2487892"/>
    <lineage>
        <taxon>Bacteria</taxon>
        <taxon>Bacillati</taxon>
        <taxon>Actinomycetota</taxon>
        <taxon>Actinomycetes</taxon>
        <taxon>Mycobacteriales</taxon>
        <taxon>Corynebacteriaceae</taxon>
        <taxon>Corynebacterium</taxon>
    </lineage>
</organism>
<evidence type="ECO:0000256" key="1">
    <source>
        <dbReference type="SAM" id="MobiDB-lite"/>
    </source>
</evidence>
<dbReference type="AlphaFoldDB" id="A0A5J6ZAP4"/>
<evidence type="ECO:0000313" key="4">
    <source>
        <dbReference type="EMBL" id="QFQ02763.1"/>
    </source>
</evidence>
<reference evidence="5" key="1">
    <citation type="submission" date="2019-10" db="EMBL/GenBank/DDBJ databases">
        <title>Complete genome sequence of Corynebacterium urogenitalis DSM 108747, isolated from the genital tract of a cow.</title>
        <authorList>
            <person name="Ruckert C."/>
            <person name="Ballas P."/>
            <person name="Wagener K."/>
            <person name="Drillich M."/>
            <person name="Kaempfer P."/>
            <person name="Busse H.-J."/>
            <person name="Ehling-Schulz M."/>
        </authorList>
    </citation>
    <scope>NUCLEOTIDE SEQUENCE [LARGE SCALE GENOMIC DNA]</scope>
    <source>
        <strain evidence="5">LMM 1652</strain>
    </source>
</reference>
<evidence type="ECO:0000313" key="5">
    <source>
        <dbReference type="Proteomes" id="UP000326711"/>
    </source>
</evidence>
<sequence length="575" mass="61984" precursor="true">MRRRSLSPRPWVRVASRVMTTSLVAFGLAGCQANPGSAPTVEEEPQTTAQSTQPTAPPTEEMLQLTVGVDSFTGNLNPHLIGNVNPVNTAIADLTLPSAFVQQGDKWVPNSTLLTEVVPDEEDAPRTVTYKINSAAQWSDGTPVSVSDFQYLKDTIVSEKGTNEFASYQQIESIEPVSGNGVKVTFAQPFAGWKELFRHLLPSHIYKAEDRPFASMMDGSLVASGGAFSVAVVDADRGRVELRRNDRFWGERPAGVDKLILDVVPNRTTGAQMLRTGQMDISITSPDAVSELAFEEVPRVSSRMVERQVDLSVVLNTRSEKTSNPRLRSSIMGALDTDIIAKVVSGRPSATSPEEPPLAAMVSAEKSVMGADNDNKITIAAPTEDADAVSASRIVVDQLTAVGLPVQGVTRPAADLFANDIPAGEVDVLISRHKTPRTIGDYLNQFHCEFDPSSQRQEHEGEPGGVAEQESDKNTDGNLTGLCNAAMAENLKAMANGKKSFAEARRAIEGAVAEADVMLPILRDQQIVAVGPNIEGPEPDIMQWATDPLSGVMITAPRWKKKDSSSPVESTEEER</sequence>
<dbReference type="PANTHER" id="PTHR30290:SF65">
    <property type="entry name" value="MONOACYL PHOSPHATIDYLINOSITOL TETRAMANNOSIDE-BINDING PROTEIN LPQW-RELATED"/>
    <property type="match status" value="1"/>
</dbReference>
<dbReference type="Proteomes" id="UP000326711">
    <property type="component" value="Chromosome"/>
</dbReference>
<feature type="region of interest" description="Disordered" evidence="1">
    <location>
        <begin position="35"/>
        <end position="58"/>
    </location>
</feature>
<dbReference type="Gene3D" id="3.10.105.10">
    <property type="entry name" value="Dipeptide-binding Protein, Domain 3"/>
    <property type="match status" value="1"/>
</dbReference>
<feature type="chain" id="PRO_5039079834" evidence="2">
    <location>
        <begin position="26"/>
        <end position="575"/>
    </location>
</feature>
<keyword evidence="5" id="KW-1185">Reference proteome</keyword>
<keyword evidence="2" id="KW-0732">Signal</keyword>
<dbReference type="InterPro" id="IPR000914">
    <property type="entry name" value="SBP_5_dom"/>
</dbReference>
<feature type="domain" description="Solute-binding protein family 5" evidence="3">
    <location>
        <begin position="119"/>
        <end position="432"/>
    </location>
</feature>
<dbReference type="Gene3D" id="3.40.190.10">
    <property type="entry name" value="Periplasmic binding protein-like II"/>
    <property type="match status" value="1"/>
</dbReference>
<dbReference type="Pfam" id="PF00496">
    <property type="entry name" value="SBP_bac_5"/>
    <property type="match status" value="1"/>
</dbReference>
<gene>
    <name evidence="4" type="ORF">CUROG_07040</name>
</gene>
<feature type="region of interest" description="Disordered" evidence="1">
    <location>
        <begin position="452"/>
        <end position="480"/>
    </location>
</feature>
<dbReference type="KEGG" id="cuo:CUROG_07040"/>
<protein>
    <submittedName>
        <fullName evidence="4">Putative monoacyl phosphatidylinositol tetramannoside-binding protein LpqW</fullName>
    </submittedName>
</protein>
<dbReference type="PANTHER" id="PTHR30290">
    <property type="entry name" value="PERIPLASMIC BINDING COMPONENT OF ABC TRANSPORTER"/>
    <property type="match status" value="1"/>
</dbReference>
<dbReference type="GO" id="GO:0015833">
    <property type="term" value="P:peptide transport"/>
    <property type="evidence" value="ECO:0007669"/>
    <property type="project" value="TreeGrafter"/>
</dbReference>
<dbReference type="RefSeq" id="WP_161595730.1">
    <property type="nucleotide sequence ID" value="NZ_CP045032.1"/>
</dbReference>
<evidence type="ECO:0000256" key="2">
    <source>
        <dbReference type="SAM" id="SignalP"/>
    </source>
</evidence>
<dbReference type="InterPro" id="IPR039424">
    <property type="entry name" value="SBP_5"/>
</dbReference>
<dbReference type="GO" id="GO:1904680">
    <property type="term" value="F:peptide transmembrane transporter activity"/>
    <property type="evidence" value="ECO:0007669"/>
    <property type="project" value="TreeGrafter"/>
</dbReference>
<accession>A0A5J6ZAP4</accession>
<evidence type="ECO:0000259" key="3">
    <source>
        <dbReference type="Pfam" id="PF00496"/>
    </source>
</evidence>
<feature type="signal peptide" evidence="2">
    <location>
        <begin position="1"/>
        <end position="25"/>
    </location>
</feature>
<dbReference type="SUPFAM" id="SSF53850">
    <property type="entry name" value="Periplasmic binding protein-like II"/>
    <property type="match status" value="1"/>
</dbReference>
<name>A0A5J6ZAP4_9CORY</name>
<dbReference type="Gene3D" id="3.90.76.10">
    <property type="entry name" value="Dipeptide-binding Protein, Domain 1"/>
    <property type="match status" value="1"/>
</dbReference>
<feature type="compositionally biased region" description="Low complexity" evidence="1">
    <location>
        <begin position="46"/>
        <end position="58"/>
    </location>
</feature>
<dbReference type="CDD" id="cd08501">
    <property type="entry name" value="PBP2_Lpqw"/>
    <property type="match status" value="1"/>
</dbReference>